<keyword evidence="1" id="KW-1133">Transmembrane helix</keyword>
<dbReference type="RefSeq" id="WP_065789417.1">
    <property type="nucleotide sequence ID" value="NZ_MAUJ01000001.1"/>
</dbReference>
<gene>
    <name evidence="2" type="ORF">A7985_05520</name>
</gene>
<dbReference type="Proteomes" id="UP000093366">
    <property type="component" value="Unassembled WGS sequence"/>
</dbReference>
<dbReference type="EMBL" id="MAUJ01000001">
    <property type="protein sequence ID" value="OCQ23399.1"/>
    <property type="molecule type" value="Genomic_DNA"/>
</dbReference>
<name>A0A1C0TVR3_9GAMM</name>
<protein>
    <submittedName>
        <fullName evidence="2">Uncharacterized protein</fullName>
    </submittedName>
</protein>
<comment type="caution">
    <text evidence="2">The sequence shown here is derived from an EMBL/GenBank/DDBJ whole genome shotgun (WGS) entry which is preliminary data.</text>
</comment>
<accession>A0A1C0TVR3</accession>
<keyword evidence="1" id="KW-0812">Transmembrane</keyword>
<evidence type="ECO:0000256" key="1">
    <source>
        <dbReference type="SAM" id="Phobius"/>
    </source>
</evidence>
<keyword evidence="1" id="KW-0472">Membrane</keyword>
<proteinExistence type="predicted"/>
<reference evidence="3" key="1">
    <citation type="submission" date="2016-07" db="EMBL/GenBank/DDBJ databases">
        <authorList>
            <person name="Florea S."/>
            <person name="Webb J.S."/>
            <person name="Jaromczyk J."/>
            <person name="Schardl C.L."/>
        </authorList>
    </citation>
    <scope>NUCLEOTIDE SEQUENCE [LARGE SCALE GENOMIC DNA]</scope>
    <source>
        <strain evidence="3">IPB1</strain>
    </source>
</reference>
<dbReference type="AlphaFoldDB" id="A0A1C0TVR3"/>
<organism evidence="2 3">
    <name type="scientific">Pseudoalteromonas luteoviolacea</name>
    <dbReference type="NCBI Taxonomy" id="43657"/>
    <lineage>
        <taxon>Bacteria</taxon>
        <taxon>Pseudomonadati</taxon>
        <taxon>Pseudomonadota</taxon>
        <taxon>Gammaproteobacteria</taxon>
        <taxon>Alteromonadales</taxon>
        <taxon>Pseudoalteromonadaceae</taxon>
        <taxon>Pseudoalteromonas</taxon>
    </lineage>
</organism>
<feature type="transmembrane region" description="Helical" evidence="1">
    <location>
        <begin position="44"/>
        <end position="63"/>
    </location>
</feature>
<sequence>MSQINTQKVTKPIQLLSAWLVGLIAINGSFLTAAANIDGWEKSLLVIAAVINVPIFLVAIFILQTKFRPELQEDSFYSKYLDSKSNRVVRVGKLDLIEKELEVIKTQVINKPAQQVATAKQGFNWGRISINDNLSDFEEIKTYFKENNIPIYDIFGKTKGVTDIPAGRYISIDHGVSFPVIVEILKLGIKFNMDGYAYYSAQDEFSTDDVLIGSYSDHVDHKFFPINEELKNLLEEKIELSELKWFEKKGVVSTVN</sequence>
<evidence type="ECO:0000313" key="3">
    <source>
        <dbReference type="Proteomes" id="UP000093366"/>
    </source>
</evidence>
<evidence type="ECO:0000313" key="2">
    <source>
        <dbReference type="EMBL" id="OCQ23399.1"/>
    </source>
</evidence>